<sequence length="225" mass="25331">MTITLFFLQASRAIRTAWQLEELGLDYEVDFSERVNRVAPPEFKKKAGDLGKFPTLKDGHVFIYESGAIAEYLEEKYDTGHKLIAKDGEQRYKALRWVHAAEATYALHALPILYVRWFSGDHTDAAKMIEERMAGNVQKDMELLESELGKSSGKFLLGDDVSVADCMMHFSATFILERELGTAGREYPKIKAWLAACEDTAAYKAAVKKTGYDLSKPGYDVKEGK</sequence>
<dbReference type="InterPro" id="IPR004045">
    <property type="entry name" value="Glutathione_S-Trfase_N"/>
</dbReference>
<evidence type="ECO:0000259" key="4">
    <source>
        <dbReference type="PROSITE" id="PS50405"/>
    </source>
</evidence>
<dbReference type="Gene3D" id="1.20.1050.10">
    <property type="match status" value="1"/>
</dbReference>
<evidence type="ECO:0000313" key="5">
    <source>
        <dbReference type="EMBL" id="PNS18716.1"/>
    </source>
</evidence>
<evidence type="ECO:0008006" key="7">
    <source>
        <dbReference type="Google" id="ProtNLM"/>
    </source>
</evidence>
<evidence type="ECO:0000256" key="2">
    <source>
        <dbReference type="RuleBase" id="RU003494"/>
    </source>
</evidence>
<dbReference type="InterPro" id="IPR004046">
    <property type="entry name" value="GST_C"/>
</dbReference>
<gene>
    <name evidence="5" type="ORF">CAC42_5255</name>
</gene>
<dbReference type="SFLD" id="SFLDS00019">
    <property type="entry name" value="Glutathione_Transferase_(cytos"/>
    <property type="match status" value="1"/>
</dbReference>
<dbReference type="Pfam" id="PF02798">
    <property type="entry name" value="GST_N"/>
    <property type="match status" value="1"/>
</dbReference>
<dbReference type="Gene3D" id="3.40.30.10">
    <property type="entry name" value="Glutaredoxin"/>
    <property type="match status" value="1"/>
</dbReference>
<name>A0A2K1QUH4_9PEZI</name>
<organism evidence="5 6">
    <name type="scientific">Sphaceloma murrayae</name>
    <dbReference type="NCBI Taxonomy" id="2082308"/>
    <lineage>
        <taxon>Eukaryota</taxon>
        <taxon>Fungi</taxon>
        <taxon>Dikarya</taxon>
        <taxon>Ascomycota</taxon>
        <taxon>Pezizomycotina</taxon>
        <taxon>Dothideomycetes</taxon>
        <taxon>Dothideomycetidae</taxon>
        <taxon>Myriangiales</taxon>
        <taxon>Elsinoaceae</taxon>
        <taxon>Sphaceloma</taxon>
    </lineage>
</organism>
<dbReference type="STRING" id="2082308.A0A2K1QUH4"/>
<dbReference type="CDD" id="cd03046">
    <property type="entry name" value="GST_N_GTT1_like"/>
    <property type="match status" value="1"/>
</dbReference>
<accession>A0A2K1QUH4</accession>
<protein>
    <recommendedName>
        <fullName evidence="7">Glutathione S-transferase 3</fullName>
    </recommendedName>
</protein>
<dbReference type="PROSITE" id="PS50405">
    <property type="entry name" value="GST_CTER"/>
    <property type="match status" value="1"/>
</dbReference>
<dbReference type="InterPro" id="IPR036249">
    <property type="entry name" value="Thioredoxin-like_sf"/>
</dbReference>
<dbReference type="PROSITE" id="PS50404">
    <property type="entry name" value="GST_NTER"/>
    <property type="match status" value="1"/>
</dbReference>
<dbReference type="InParanoid" id="A0A2K1QUH4"/>
<reference evidence="5 6" key="1">
    <citation type="submission" date="2017-06" db="EMBL/GenBank/DDBJ databases">
        <title>Draft genome sequence of a variant of Elsinoe murrayae.</title>
        <authorList>
            <person name="Cheng Q."/>
        </authorList>
    </citation>
    <scope>NUCLEOTIDE SEQUENCE [LARGE SCALE GENOMIC DNA]</scope>
    <source>
        <strain evidence="5 6">CQ-2017a</strain>
    </source>
</reference>
<dbReference type="InterPro" id="IPR036282">
    <property type="entry name" value="Glutathione-S-Trfase_C_sf"/>
</dbReference>
<dbReference type="SUPFAM" id="SSF47616">
    <property type="entry name" value="GST C-terminal domain-like"/>
    <property type="match status" value="1"/>
</dbReference>
<feature type="domain" description="GST C-terminal" evidence="4">
    <location>
        <begin position="87"/>
        <end position="219"/>
    </location>
</feature>
<proteinExistence type="inferred from homology"/>
<dbReference type="SFLD" id="SFLDG00358">
    <property type="entry name" value="Main_(cytGST)"/>
    <property type="match status" value="1"/>
</dbReference>
<dbReference type="AlphaFoldDB" id="A0A2K1QUH4"/>
<keyword evidence="6" id="KW-1185">Reference proteome</keyword>
<comment type="similarity">
    <text evidence="1 2">Belongs to the GST superfamily.</text>
</comment>
<dbReference type="PANTHER" id="PTHR44051:SF9">
    <property type="entry name" value="GLUTATHIONE S-TRANSFERASE 1"/>
    <property type="match status" value="1"/>
</dbReference>
<dbReference type="SUPFAM" id="SSF52833">
    <property type="entry name" value="Thioredoxin-like"/>
    <property type="match status" value="1"/>
</dbReference>
<dbReference type="InterPro" id="IPR010987">
    <property type="entry name" value="Glutathione-S-Trfase_C-like"/>
</dbReference>
<evidence type="ECO:0000313" key="6">
    <source>
        <dbReference type="Proteomes" id="UP000243797"/>
    </source>
</evidence>
<dbReference type="PANTHER" id="PTHR44051">
    <property type="entry name" value="GLUTATHIONE S-TRANSFERASE-RELATED"/>
    <property type="match status" value="1"/>
</dbReference>
<dbReference type="InterPro" id="IPR040079">
    <property type="entry name" value="Glutathione_S-Trfase"/>
</dbReference>
<evidence type="ECO:0000259" key="3">
    <source>
        <dbReference type="PROSITE" id="PS50404"/>
    </source>
</evidence>
<comment type="caution">
    <text evidence="5">The sequence shown here is derived from an EMBL/GenBank/DDBJ whole genome shotgun (WGS) entry which is preliminary data.</text>
</comment>
<feature type="domain" description="GST N-terminal" evidence="3">
    <location>
        <begin position="1"/>
        <end position="81"/>
    </location>
</feature>
<evidence type="ECO:0000256" key="1">
    <source>
        <dbReference type="ARBA" id="ARBA00007409"/>
    </source>
</evidence>
<dbReference type="OrthoDB" id="2309723at2759"/>
<dbReference type="Proteomes" id="UP000243797">
    <property type="component" value="Unassembled WGS sequence"/>
</dbReference>
<dbReference type="Pfam" id="PF00043">
    <property type="entry name" value="GST_C"/>
    <property type="match status" value="1"/>
</dbReference>
<dbReference type="EMBL" id="NKHZ01000039">
    <property type="protein sequence ID" value="PNS18716.1"/>
    <property type="molecule type" value="Genomic_DNA"/>
</dbReference>